<feature type="compositionally biased region" description="Basic and acidic residues" evidence="1">
    <location>
        <begin position="194"/>
        <end position="213"/>
    </location>
</feature>
<dbReference type="GO" id="GO:1990023">
    <property type="term" value="C:mitotic spindle midzone"/>
    <property type="evidence" value="ECO:0007669"/>
    <property type="project" value="TreeGrafter"/>
</dbReference>
<reference evidence="2" key="1">
    <citation type="submission" date="2020-10" db="EMBL/GenBank/DDBJ databases">
        <title>Chromosome-scale genome assembly of the Allis shad, Alosa alosa.</title>
        <authorList>
            <person name="Margot Z."/>
            <person name="Christophe K."/>
            <person name="Cabau C."/>
            <person name="Louis A."/>
            <person name="Berthelot C."/>
            <person name="Parey E."/>
            <person name="Roest Crollius H."/>
            <person name="Montfort J."/>
            <person name="Robinson-Rechavi M."/>
            <person name="Bucao C."/>
            <person name="Bouchez O."/>
            <person name="Gislard M."/>
            <person name="Lluch J."/>
            <person name="Milhes M."/>
            <person name="Lampietro C."/>
            <person name="Lopez Roques C."/>
            <person name="Donnadieu C."/>
            <person name="Braasch I."/>
            <person name="Desvignes T."/>
            <person name="Postlethwait J."/>
            <person name="Bobe J."/>
            <person name="Guiguen Y."/>
        </authorList>
    </citation>
    <scope>NUCLEOTIDE SEQUENCE</scope>
    <source>
        <strain evidence="2">M-15738</strain>
        <tissue evidence="2">Blood</tissue>
    </source>
</reference>
<dbReference type="Gene3D" id="1.20.58.1520">
    <property type="match status" value="1"/>
</dbReference>
<evidence type="ECO:0000313" key="3">
    <source>
        <dbReference type="Proteomes" id="UP000823561"/>
    </source>
</evidence>
<dbReference type="EMBL" id="JADWDJ010000012">
    <property type="protein sequence ID" value="KAG5272797.1"/>
    <property type="molecule type" value="Genomic_DNA"/>
</dbReference>
<comment type="caution">
    <text evidence="2">The sequence shown here is derived from an EMBL/GenBank/DDBJ whole genome shotgun (WGS) entry which is preliminary data.</text>
</comment>
<feature type="compositionally biased region" description="Polar residues" evidence="1">
    <location>
        <begin position="229"/>
        <end position="243"/>
    </location>
</feature>
<proteinExistence type="predicted"/>
<evidence type="ECO:0000256" key="1">
    <source>
        <dbReference type="SAM" id="MobiDB-lite"/>
    </source>
</evidence>
<dbReference type="InterPro" id="IPR007145">
    <property type="entry name" value="MAP65_Ase1_PRC1"/>
</dbReference>
<protein>
    <recommendedName>
        <fullName evidence="4">Protein regulator of cytokinesis 1</fullName>
    </recommendedName>
</protein>
<dbReference type="GO" id="GO:0008017">
    <property type="term" value="F:microtubule binding"/>
    <property type="evidence" value="ECO:0007669"/>
    <property type="project" value="InterPro"/>
</dbReference>
<feature type="region of interest" description="Disordered" evidence="1">
    <location>
        <begin position="194"/>
        <end position="251"/>
    </location>
</feature>
<evidence type="ECO:0008006" key="4">
    <source>
        <dbReference type="Google" id="ProtNLM"/>
    </source>
</evidence>
<dbReference type="GO" id="GO:0051256">
    <property type="term" value="P:mitotic spindle midzone assembly"/>
    <property type="evidence" value="ECO:0007669"/>
    <property type="project" value="TreeGrafter"/>
</dbReference>
<sequence>MSLWSRLDCPEKDGGFPLDTQGTLTNDISRWQNEVDRLQELQKARLEDVIEKARLELMDMWDKCLFGPEQREAFNCYFCDVNYTEELLLLHDAELVKLKEYQEKTRPLLEALEKWEKNWVLFQDFERKASDPSRFSNRGGALLKETKERTKVQKMLPKLEEEMKGAVDAWEKSQGSAFLVRGLKLMDYISVQREEYKQQKDKEKNERMTKKTENTPFKTPTKRPPTGASGATPNKTRKQTPNQTVLRSASVSTLSSASSTYLSVPSGKPPVGSAKKNKIETSLRTPLQVFNCTAEQIPGITYSDFTSELSKKASQEAVLNSTVLLDVEKGN</sequence>
<keyword evidence="3" id="KW-1185">Reference proteome</keyword>
<accession>A0AAV6GHF7</accession>
<dbReference type="PANTHER" id="PTHR19321:SF6">
    <property type="entry name" value="PROTEIN REGULATOR OF CYTOKINESIS 1"/>
    <property type="match status" value="1"/>
</dbReference>
<dbReference type="Pfam" id="PF03999">
    <property type="entry name" value="MAP65_ASE1"/>
    <property type="match status" value="1"/>
</dbReference>
<organism evidence="2 3">
    <name type="scientific">Alosa alosa</name>
    <name type="common">allis shad</name>
    <dbReference type="NCBI Taxonomy" id="278164"/>
    <lineage>
        <taxon>Eukaryota</taxon>
        <taxon>Metazoa</taxon>
        <taxon>Chordata</taxon>
        <taxon>Craniata</taxon>
        <taxon>Vertebrata</taxon>
        <taxon>Euteleostomi</taxon>
        <taxon>Actinopterygii</taxon>
        <taxon>Neopterygii</taxon>
        <taxon>Teleostei</taxon>
        <taxon>Clupei</taxon>
        <taxon>Clupeiformes</taxon>
        <taxon>Clupeoidei</taxon>
        <taxon>Clupeidae</taxon>
        <taxon>Alosa</taxon>
    </lineage>
</organism>
<dbReference type="PANTHER" id="PTHR19321">
    <property type="entry name" value="PROTEIN REGULATOR OF CYTOKINESIS 1 PRC1-RELATED"/>
    <property type="match status" value="1"/>
</dbReference>
<dbReference type="Proteomes" id="UP000823561">
    <property type="component" value="Chromosome 12"/>
</dbReference>
<name>A0AAV6GHF7_9TELE</name>
<dbReference type="AlphaFoldDB" id="A0AAV6GHF7"/>
<dbReference type="GO" id="GO:0005737">
    <property type="term" value="C:cytoplasm"/>
    <property type="evidence" value="ECO:0007669"/>
    <property type="project" value="TreeGrafter"/>
</dbReference>
<gene>
    <name evidence="2" type="ORF">AALO_G00169400</name>
</gene>
<evidence type="ECO:0000313" key="2">
    <source>
        <dbReference type="EMBL" id="KAG5272797.1"/>
    </source>
</evidence>